<dbReference type="AlphaFoldDB" id="A0A8B2P3W9"/>
<proteinExistence type="predicted"/>
<name>A0A8B2P3W9_9HYPH</name>
<dbReference type="GO" id="GO:0005886">
    <property type="term" value="C:plasma membrane"/>
    <property type="evidence" value="ECO:0007669"/>
    <property type="project" value="TreeGrafter"/>
</dbReference>
<accession>A0A8B2P3W9</accession>
<protein>
    <submittedName>
        <fullName evidence="2">Glycoside hydrolase family 43</fullName>
    </submittedName>
</protein>
<keyword evidence="2" id="KW-0378">Hydrolase</keyword>
<dbReference type="EMBL" id="QHHQ01000001">
    <property type="protein sequence ID" value="RAI03822.1"/>
    <property type="molecule type" value="Genomic_DNA"/>
</dbReference>
<evidence type="ECO:0000313" key="2">
    <source>
        <dbReference type="EMBL" id="RAI03822.1"/>
    </source>
</evidence>
<evidence type="ECO:0000256" key="1">
    <source>
        <dbReference type="SAM" id="Coils"/>
    </source>
</evidence>
<dbReference type="PANTHER" id="PTHR30438">
    <property type="entry name" value="36 KDA ANTIGEN-RELATED"/>
    <property type="match status" value="1"/>
</dbReference>
<dbReference type="OrthoDB" id="9778236at2"/>
<keyword evidence="1" id="KW-0175">Coiled coil</keyword>
<evidence type="ECO:0000313" key="3">
    <source>
        <dbReference type="Proteomes" id="UP000249590"/>
    </source>
</evidence>
<dbReference type="GO" id="GO:0016787">
    <property type="term" value="F:hydrolase activity"/>
    <property type="evidence" value="ECO:0007669"/>
    <property type="project" value="UniProtKB-KW"/>
</dbReference>
<sequence length="355" mass="38045">MRRRRWVILLVLAGVAAAAYAVWSGRNGNGLPEGFAAANGRLEAVEIDVATKGSGRVEALLVDEGQRVDEGQELARMDVAVLLAQKREAEANLHRAEINVDTAGDLIRQQEAERRAADATVEQRKAEVAVAEKIFDRVKELVARGTAPIERLDNATATLDGARAALAAAEAGVAAAEAAVGYARSEEVAARAGVDAAKATLERIKADIDDTNLRSPREGRVQYIVARPGEVLASGGVILNLVDLTDVYMTFFLPTADAGRVALGTDVRLVLDAAPQYVIPAAVSYVADVAQFTPKTVETADERAKLMFRIKAAIPQDLLKKYIAYVKTGLPGTAYVRLDPATPWPEQLEVKLPDE</sequence>
<dbReference type="Gene3D" id="2.40.30.170">
    <property type="match status" value="1"/>
</dbReference>
<dbReference type="PANTHER" id="PTHR30438:SF2">
    <property type="entry name" value="MEMBRANE PROTEIN"/>
    <property type="match status" value="1"/>
</dbReference>
<dbReference type="Gene3D" id="1.10.287.470">
    <property type="entry name" value="Helix hairpin bin"/>
    <property type="match status" value="2"/>
</dbReference>
<dbReference type="Proteomes" id="UP000249590">
    <property type="component" value="Unassembled WGS sequence"/>
</dbReference>
<dbReference type="SUPFAM" id="SSF111369">
    <property type="entry name" value="HlyD-like secretion proteins"/>
    <property type="match status" value="3"/>
</dbReference>
<keyword evidence="3" id="KW-1185">Reference proteome</keyword>
<reference evidence="2 3" key="1">
    <citation type="submission" date="2018-05" db="EMBL/GenBank/DDBJ databases">
        <title>Acuticoccus sediminis sp. nov., isolated from deep-sea sediment of Indian Ocean.</title>
        <authorList>
            <person name="Liu X."/>
            <person name="Lai Q."/>
            <person name="Du Y."/>
            <person name="Sun F."/>
            <person name="Zhang X."/>
            <person name="Wang S."/>
            <person name="Shao Z."/>
        </authorList>
    </citation>
    <scope>NUCLEOTIDE SEQUENCE [LARGE SCALE GENOMIC DNA]</scope>
    <source>
        <strain evidence="2 3">PTG4-2</strain>
    </source>
</reference>
<dbReference type="Gene3D" id="2.40.50.100">
    <property type="match status" value="1"/>
</dbReference>
<organism evidence="2 3">
    <name type="scientific">Acuticoccus sediminis</name>
    <dbReference type="NCBI Taxonomy" id="2184697"/>
    <lineage>
        <taxon>Bacteria</taxon>
        <taxon>Pseudomonadati</taxon>
        <taxon>Pseudomonadota</taxon>
        <taxon>Alphaproteobacteria</taxon>
        <taxon>Hyphomicrobiales</taxon>
        <taxon>Amorphaceae</taxon>
        <taxon>Acuticoccus</taxon>
    </lineage>
</organism>
<dbReference type="RefSeq" id="WP_111342834.1">
    <property type="nucleotide sequence ID" value="NZ_QHHQ01000001.1"/>
</dbReference>
<gene>
    <name evidence="2" type="ORF">DLJ53_04950</name>
</gene>
<feature type="coiled-coil region" evidence="1">
    <location>
        <begin position="79"/>
        <end position="127"/>
    </location>
</feature>
<comment type="caution">
    <text evidence="2">The sequence shown here is derived from an EMBL/GenBank/DDBJ whole genome shotgun (WGS) entry which is preliminary data.</text>
</comment>